<dbReference type="EMBL" id="CM055107">
    <property type="protein sequence ID" value="KAJ7527396.1"/>
    <property type="molecule type" value="Genomic_DNA"/>
</dbReference>
<proteinExistence type="predicted"/>
<name>A0ACC2BC94_DIPCM</name>
<evidence type="ECO:0000313" key="2">
    <source>
        <dbReference type="Proteomes" id="UP001162992"/>
    </source>
</evidence>
<protein>
    <submittedName>
        <fullName evidence="1">Uncharacterized protein</fullName>
    </submittedName>
</protein>
<sequence length="569" mass="58683">MSWSKCSKHKCSSVVATCASHQVASLDMSKRSFHPTVLFVLVLMEKWISSNAAAAVFYIDRAPGQNFRAQFQPPAPISTTPSPAPTPEQPTGSPTPGLSVAPSPAPPFGSCGICGDSYRAQIGDTLASIAAFCNVSLSLIQSLNPSYVGSHSLANEPISLPCTGSDPAGCGICGSFYIIKSGDILDDVATRCGMDISTLENANVGIDYNNIYPEQFVNIPCKGGRSLNPVSGCGICGISYTSGGNQTLQDVATACNLTLQQLEAINPAVESGGVIYPGQSVRIPCSGADPANCGPCGVLYNVTDIQDNLGAIAAKCHVGYVALMASNPSANFVMPPLGSLVRIPCKPSINPIVCSGCSPSFVVKQAATIETLASSCSVSPTVLSYANELGNTGLINAGTEILVPCIDPPKVYNSCSICGSSFTFQSVVDLVTIAMACNTTVPAIKAMNGNLSLDTLTVGDAVELPCSSNKIGCGPCGSAYVGVANDSLVSIAVKCTTFPSKIRALNPGIDFGQPLSGIVVTLPCFFSALSEPKSGSAATLKTHILSCHSFLGAILQQTLAALPLVYFLF</sequence>
<comment type="caution">
    <text evidence="1">The sequence shown here is derived from an EMBL/GenBank/DDBJ whole genome shotgun (WGS) entry which is preliminary data.</text>
</comment>
<gene>
    <name evidence="1" type="ORF">O6H91_16G052100</name>
</gene>
<evidence type="ECO:0000313" key="1">
    <source>
        <dbReference type="EMBL" id="KAJ7527396.1"/>
    </source>
</evidence>
<reference evidence="2" key="1">
    <citation type="journal article" date="2024" name="Proc. Natl. Acad. Sci. U.S.A.">
        <title>Extraordinary preservation of gene collinearity over three hundred million years revealed in homosporous lycophytes.</title>
        <authorList>
            <person name="Li C."/>
            <person name="Wickell D."/>
            <person name="Kuo L.Y."/>
            <person name="Chen X."/>
            <person name="Nie B."/>
            <person name="Liao X."/>
            <person name="Peng D."/>
            <person name="Ji J."/>
            <person name="Jenkins J."/>
            <person name="Williams M."/>
            <person name="Shu S."/>
            <person name="Plott C."/>
            <person name="Barry K."/>
            <person name="Rajasekar S."/>
            <person name="Grimwood J."/>
            <person name="Han X."/>
            <person name="Sun S."/>
            <person name="Hou Z."/>
            <person name="He W."/>
            <person name="Dai G."/>
            <person name="Sun C."/>
            <person name="Schmutz J."/>
            <person name="Leebens-Mack J.H."/>
            <person name="Li F.W."/>
            <person name="Wang L."/>
        </authorList>
    </citation>
    <scope>NUCLEOTIDE SEQUENCE [LARGE SCALE GENOMIC DNA]</scope>
    <source>
        <strain evidence="2">cv. PW_Plant_1</strain>
    </source>
</reference>
<organism evidence="1 2">
    <name type="scientific">Diphasiastrum complanatum</name>
    <name type="common">Issler's clubmoss</name>
    <name type="synonym">Lycopodium complanatum</name>
    <dbReference type="NCBI Taxonomy" id="34168"/>
    <lineage>
        <taxon>Eukaryota</taxon>
        <taxon>Viridiplantae</taxon>
        <taxon>Streptophyta</taxon>
        <taxon>Embryophyta</taxon>
        <taxon>Tracheophyta</taxon>
        <taxon>Lycopodiopsida</taxon>
        <taxon>Lycopodiales</taxon>
        <taxon>Lycopodiaceae</taxon>
        <taxon>Lycopodioideae</taxon>
        <taxon>Diphasiastrum</taxon>
    </lineage>
</organism>
<keyword evidence="2" id="KW-1185">Reference proteome</keyword>
<accession>A0ACC2BC94</accession>
<dbReference type="Proteomes" id="UP001162992">
    <property type="component" value="Chromosome 16"/>
</dbReference>